<feature type="domain" description="GFO/IDH/MocA-like oxidoreductase" evidence="5">
    <location>
        <begin position="151"/>
        <end position="263"/>
    </location>
</feature>
<dbReference type="Pfam" id="PF01408">
    <property type="entry name" value="GFO_IDH_MocA"/>
    <property type="match status" value="1"/>
</dbReference>
<dbReference type="KEGG" id="lmoi:VV02_15940"/>
<dbReference type="OrthoDB" id="9815825at2"/>
<dbReference type="Gene3D" id="3.30.360.10">
    <property type="entry name" value="Dihydrodipicolinate Reductase, domain 2"/>
    <property type="match status" value="1"/>
</dbReference>
<evidence type="ECO:0000256" key="1">
    <source>
        <dbReference type="ARBA" id="ARBA00010928"/>
    </source>
</evidence>
<dbReference type="InterPro" id="IPR055170">
    <property type="entry name" value="GFO_IDH_MocA-like_dom"/>
</dbReference>
<dbReference type="Proteomes" id="UP000066480">
    <property type="component" value="Chromosome"/>
</dbReference>
<sequence>MSAPVTLPQPRTLDPQDAPPVRWGVIGPGGIASSFVSALRAGTQQQVVAAGSRSLDRAQAFADEHGGFAAYGSYEEVVADPDVDVVYVASPHSQHHEHALLALRAGKHVLVEKAFTRNAAEAAEVVDTARAQGLFCMEAMWSRFLPHYDVIRQAVEGGLLGSLQTVIADHGQHLYPNGPERLSSPDLAGGALLDLGIYPISFSAMLIREFAKVSAAGILTDLGVDAQASITLQGASGELAVCTSTMTAQTTNTAVVAGNSARLEIDGWFYQPNVVRLIAVGDKELDRYEPAADDREHGLRYEAAEVARCITAGRLESELMPLDETLRIMTVMDDVRRQLGIAYPGEPAASA</sequence>
<evidence type="ECO:0000313" key="7">
    <source>
        <dbReference type="Proteomes" id="UP000066480"/>
    </source>
</evidence>
<evidence type="ECO:0000313" key="6">
    <source>
        <dbReference type="EMBL" id="AKU17001.1"/>
    </source>
</evidence>
<keyword evidence="2" id="KW-0560">Oxidoreductase</keyword>
<accession>A0A0K1JJX0</accession>
<dbReference type="PANTHER" id="PTHR22604:SF105">
    <property type="entry name" value="TRANS-1,2-DIHYDROBENZENE-1,2-DIOL DEHYDROGENASE"/>
    <property type="match status" value="1"/>
</dbReference>
<keyword evidence="3" id="KW-0520">NAD</keyword>
<reference evidence="6 7" key="1">
    <citation type="submission" date="2015-03" db="EMBL/GenBank/DDBJ databases">
        <title>Luteipulveratus halotolerans sp. nov., a novel actinobacterium (Dermacoccaceae) from Sarawak, Malaysia.</title>
        <authorList>
            <person name="Juboi H."/>
            <person name="Basik A."/>
            <person name="Shamsul S.S."/>
            <person name="Arnold P."/>
            <person name="Schmitt E.K."/>
            <person name="Sanglier J.-J."/>
            <person name="Yeo T."/>
        </authorList>
    </citation>
    <scope>NUCLEOTIDE SEQUENCE [LARGE SCALE GENOMIC DNA]</scope>
    <source>
        <strain evidence="6 7">MN07-A0370</strain>
    </source>
</reference>
<evidence type="ECO:0000256" key="2">
    <source>
        <dbReference type="ARBA" id="ARBA00023002"/>
    </source>
</evidence>
<evidence type="ECO:0000259" key="5">
    <source>
        <dbReference type="Pfam" id="PF22725"/>
    </source>
</evidence>
<name>A0A0K1JJX0_9MICO</name>
<comment type="similarity">
    <text evidence="1">Belongs to the Gfo/Idh/MocA family.</text>
</comment>
<proteinExistence type="inferred from homology"/>
<dbReference type="Pfam" id="PF22725">
    <property type="entry name" value="GFO_IDH_MocA_C3"/>
    <property type="match status" value="1"/>
</dbReference>
<dbReference type="SUPFAM" id="SSF51735">
    <property type="entry name" value="NAD(P)-binding Rossmann-fold domains"/>
    <property type="match status" value="1"/>
</dbReference>
<keyword evidence="7" id="KW-1185">Reference proteome</keyword>
<organism evidence="6 7">
    <name type="scientific">Luteipulveratus mongoliensis</name>
    <dbReference type="NCBI Taxonomy" id="571913"/>
    <lineage>
        <taxon>Bacteria</taxon>
        <taxon>Bacillati</taxon>
        <taxon>Actinomycetota</taxon>
        <taxon>Actinomycetes</taxon>
        <taxon>Micrococcales</taxon>
        <taxon>Dermacoccaceae</taxon>
        <taxon>Luteipulveratus</taxon>
    </lineage>
</organism>
<dbReference type="InterPro" id="IPR036291">
    <property type="entry name" value="NAD(P)-bd_dom_sf"/>
</dbReference>
<evidence type="ECO:0000256" key="3">
    <source>
        <dbReference type="ARBA" id="ARBA00023027"/>
    </source>
</evidence>
<dbReference type="PANTHER" id="PTHR22604">
    <property type="entry name" value="OXIDOREDUCTASES"/>
    <property type="match status" value="1"/>
</dbReference>
<dbReference type="GO" id="GO:0016491">
    <property type="term" value="F:oxidoreductase activity"/>
    <property type="evidence" value="ECO:0007669"/>
    <property type="project" value="UniProtKB-KW"/>
</dbReference>
<dbReference type="InterPro" id="IPR050984">
    <property type="entry name" value="Gfo/Idh/MocA_domain"/>
</dbReference>
<dbReference type="AlphaFoldDB" id="A0A0K1JJX0"/>
<dbReference type="InterPro" id="IPR000683">
    <property type="entry name" value="Gfo/Idh/MocA-like_OxRdtase_N"/>
</dbReference>
<dbReference type="RefSeq" id="WP_052592998.1">
    <property type="nucleotide sequence ID" value="NZ_CP011112.1"/>
</dbReference>
<dbReference type="EMBL" id="CP011112">
    <property type="protein sequence ID" value="AKU17001.1"/>
    <property type="molecule type" value="Genomic_DNA"/>
</dbReference>
<feature type="domain" description="Gfo/Idh/MocA-like oxidoreductase N-terminal" evidence="4">
    <location>
        <begin position="21"/>
        <end position="137"/>
    </location>
</feature>
<dbReference type="Gene3D" id="3.40.50.720">
    <property type="entry name" value="NAD(P)-binding Rossmann-like Domain"/>
    <property type="match status" value="1"/>
</dbReference>
<dbReference type="PATRIC" id="fig|571913.6.peg.3235"/>
<dbReference type="GO" id="GO:0000166">
    <property type="term" value="F:nucleotide binding"/>
    <property type="evidence" value="ECO:0007669"/>
    <property type="project" value="InterPro"/>
</dbReference>
<dbReference type="SUPFAM" id="SSF55347">
    <property type="entry name" value="Glyceraldehyde-3-phosphate dehydrogenase-like, C-terminal domain"/>
    <property type="match status" value="1"/>
</dbReference>
<evidence type="ECO:0000259" key="4">
    <source>
        <dbReference type="Pfam" id="PF01408"/>
    </source>
</evidence>
<protein>
    <submittedName>
        <fullName evidence="6">Oxidoreductase</fullName>
    </submittedName>
</protein>
<gene>
    <name evidence="6" type="ORF">VV02_15940</name>
</gene>
<dbReference type="STRING" id="571913.VV02_15940"/>